<evidence type="ECO:0000313" key="1">
    <source>
        <dbReference type="EMBL" id="CAD7233193.1"/>
    </source>
</evidence>
<dbReference type="EMBL" id="OB665803">
    <property type="protein sequence ID" value="CAD7233193.1"/>
    <property type="molecule type" value="Genomic_DNA"/>
</dbReference>
<name>A0A7R8WK33_9CRUS</name>
<sequence>MPMLPHVLSALLHTEYTLPGAVCAGCSWGSVPPRNRIGLFPAMGVHPLSRTAGVLNPTALLCFSSQPPEGIPKAAAILSDHWLFVAPSGGVPLDCLFVKERCVEERRRVGLQEREVDLAVLLPVVDHAGPIRENDLRTWKRWL</sequence>
<dbReference type="AlphaFoldDB" id="A0A7R8WK33"/>
<organism evidence="1">
    <name type="scientific">Cyprideis torosa</name>
    <dbReference type="NCBI Taxonomy" id="163714"/>
    <lineage>
        <taxon>Eukaryota</taxon>
        <taxon>Metazoa</taxon>
        <taxon>Ecdysozoa</taxon>
        <taxon>Arthropoda</taxon>
        <taxon>Crustacea</taxon>
        <taxon>Oligostraca</taxon>
        <taxon>Ostracoda</taxon>
        <taxon>Podocopa</taxon>
        <taxon>Podocopida</taxon>
        <taxon>Cytherocopina</taxon>
        <taxon>Cytheroidea</taxon>
        <taxon>Cytherideidae</taxon>
        <taxon>Cyprideis</taxon>
    </lineage>
</organism>
<reference evidence="1" key="1">
    <citation type="submission" date="2020-11" db="EMBL/GenBank/DDBJ databases">
        <authorList>
            <person name="Tran Van P."/>
        </authorList>
    </citation>
    <scope>NUCLEOTIDE SEQUENCE</scope>
</reference>
<accession>A0A7R8WK33</accession>
<protein>
    <submittedName>
        <fullName evidence="1">Uncharacterized protein</fullName>
    </submittedName>
</protein>
<proteinExistence type="predicted"/>
<gene>
    <name evidence="1" type="ORF">CTOB1V02_LOCUS11016</name>
</gene>